<accession>A0A4S3KN11</accession>
<gene>
    <name evidence="1" type="ORF">B1991_00500</name>
</gene>
<comment type="caution">
    <text evidence="1">The sequence shown here is derived from an EMBL/GenBank/DDBJ whole genome shotgun (WGS) entry which is preliminary data.</text>
</comment>
<organism evidence="1 2">
    <name type="scientific">Rhodanobacter lindaniclasticus</name>
    <dbReference type="NCBI Taxonomy" id="75310"/>
    <lineage>
        <taxon>Bacteria</taxon>
        <taxon>Pseudomonadati</taxon>
        <taxon>Pseudomonadota</taxon>
        <taxon>Gammaproteobacteria</taxon>
        <taxon>Lysobacterales</taxon>
        <taxon>Rhodanobacteraceae</taxon>
        <taxon>Rhodanobacter</taxon>
    </lineage>
</organism>
<dbReference type="EMBL" id="MWIO01000002">
    <property type="protein sequence ID" value="THD10219.1"/>
    <property type="molecule type" value="Genomic_DNA"/>
</dbReference>
<dbReference type="AlphaFoldDB" id="A0A4S3KN11"/>
<keyword evidence="2" id="KW-1185">Reference proteome</keyword>
<name>A0A4S3KN11_9GAMM</name>
<reference evidence="1 2" key="1">
    <citation type="submission" date="2017-02" db="EMBL/GenBank/DDBJ databases">
        <title>Whole genome sequencing of Rhodanobacter lindaniclasticus DSM 17932.</title>
        <authorList>
            <person name="Kumar S."/>
            <person name="Patil P."/>
            <person name="Patil P.B."/>
        </authorList>
    </citation>
    <scope>NUCLEOTIDE SEQUENCE [LARGE SCALE GENOMIC DNA]</scope>
    <source>
        <strain evidence="1 2">DSM 17932</strain>
    </source>
</reference>
<proteinExistence type="predicted"/>
<evidence type="ECO:0000313" key="2">
    <source>
        <dbReference type="Proteomes" id="UP000306317"/>
    </source>
</evidence>
<sequence length="64" mass="6817">MHVAGHERMFRVGRDQPVLLQTGPVQRLEHAGLAGTGCATALQHQGDGAVVAGYRLGQRRVITA</sequence>
<protein>
    <submittedName>
        <fullName evidence="1">Uncharacterized protein</fullName>
    </submittedName>
</protein>
<evidence type="ECO:0000313" key="1">
    <source>
        <dbReference type="EMBL" id="THD10219.1"/>
    </source>
</evidence>
<dbReference type="Proteomes" id="UP000306317">
    <property type="component" value="Unassembled WGS sequence"/>
</dbReference>